<gene>
    <name evidence="3" type="ORF">AACH06_01595</name>
</gene>
<dbReference type="InterPro" id="IPR012902">
    <property type="entry name" value="N_methyl_site"/>
</dbReference>
<dbReference type="Proteomes" id="UP001371218">
    <property type="component" value="Unassembled WGS sequence"/>
</dbReference>
<sequence>MAWCADQRRARRRPERRPGRGTNAGFTLVEMILAIVILGVGLAGVAVAFSVAIGRSGDPIIHQQMLAIAEEMIEEIQLKPYATASNTAPSGCSRGTYNDVSDYNGYATSGQICTVDGVAVSALSGYSISVSVATGTLSGVAAAKRITVTVSRGSSSLTLIGWRTDFAS</sequence>
<keyword evidence="2" id="KW-1133">Transmembrane helix</keyword>
<feature type="transmembrane region" description="Helical" evidence="2">
    <location>
        <begin position="21"/>
        <end position="54"/>
    </location>
</feature>
<organism evidence="3 4">
    <name type="scientific">Ideonella lacteola</name>
    <dbReference type="NCBI Taxonomy" id="2984193"/>
    <lineage>
        <taxon>Bacteria</taxon>
        <taxon>Pseudomonadati</taxon>
        <taxon>Pseudomonadota</taxon>
        <taxon>Betaproteobacteria</taxon>
        <taxon>Burkholderiales</taxon>
        <taxon>Sphaerotilaceae</taxon>
        <taxon>Ideonella</taxon>
    </lineage>
</organism>
<keyword evidence="2" id="KW-0812">Transmembrane</keyword>
<protein>
    <submittedName>
        <fullName evidence="3">Prepilin-type N-terminal cleavage/methylation domain-containing protein</fullName>
    </submittedName>
</protein>
<evidence type="ECO:0000313" key="3">
    <source>
        <dbReference type="EMBL" id="MEK8029501.1"/>
    </source>
</evidence>
<evidence type="ECO:0000313" key="4">
    <source>
        <dbReference type="Proteomes" id="UP001371218"/>
    </source>
</evidence>
<dbReference type="Gene3D" id="3.30.700.10">
    <property type="entry name" value="Glycoprotein, Type 4 Pilin"/>
    <property type="match status" value="1"/>
</dbReference>
<feature type="region of interest" description="Disordered" evidence="1">
    <location>
        <begin position="1"/>
        <end position="20"/>
    </location>
</feature>
<dbReference type="Pfam" id="PF07963">
    <property type="entry name" value="N_methyl"/>
    <property type="match status" value="1"/>
</dbReference>
<dbReference type="NCBIfam" id="TIGR02532">
    <property type="entry name" value="IV_pilin_GFxxxE"/>
    <property type="match status" value="1"/>
</dbReference>
<reference evidence="3 4" key="1">
    <citation type="submission" date="2024-04" db="EMBL/GenBank/DDBJ databases">
        <title>Novel species of the genus Ideonella isolated from streams.</title>
        <authorList>
            <person name="Lu H."/>
        </authorList>
    </citation>
    <scope>NUCLEOTIDE SEQUENCE [LARGE SCALE GENOMIC DNA]</scope>
    <source>
        <strain evidence="3 4">DXS29W</strain>
    </source>
</reference>
<evidence type="ECO:0000256" key="2">
    <source>
        <dbReference type="SAM" id="Phobius"/>
    </source>
</evidence>
<keyword evidence="4" id="KW-1185">Reference proteome</keyword>
<dbReference type="EMBL" id="JBBUTG010000001">
    <property type="protein sequence ID" value="MEK8029501.1"/>
    <property type="molecule type" value="Genomic_DNA"/>
</dbReference>
<accession>A0ABU9BHS9</accession>
<comment type="caution">
    <text evidence="3">The sequence shown here is derived from an EMBL/GenBank/DDBJ whole genome shotgun (WGS) entry which is preliminary data.</text>
</comment>
<dbReference type="PROSITE" id="PS00409">
    <property type="entry name" value="PROKAR_NTER_METHYL"/>
    <property type="match status" value="1"/>
</dbReference>
<dbReference type="RefSeq" id="WP_341423837.1">
    <property type="nucleotide sequence ID" value="NZ_JBBUTG010000001.1"/>
</dbReference>
<name>A0ABU9BHS9_9BURK</name>
<evidence type="ECO:0000256" key="1">
    <source>
        <dbReference type="SAM" id="MobiDB-lite"/>
    </source>
</evidence>
<keyword evidence="2" id="KW-0472">Membrane</keyword>
<proteinExistence type="predicted"/>